<accession>A0ABW4N7D4</accession>
<dbReference type="EMBL" id="JBHUEY010000012">
    <property type="protein sequence ID" value="MFD1785618.1"/>
    <property type="molecule type" value="Genomic_DNA"/>
</dbReference>
<organism evidence="1 2">
    <name type="scientific">Phenylobacterium terrae</name>
    <dbReference type="NCBI Taxonomy" id="2665495"/>
    <lineage>
        <taxon>Bacteria</taxon>
        <taxon>Pseudomonadati</taxon>
        <taxon>Pseudomonadota</taxon>
        <taxon>Alphaproteobacteria</taxon>
        <taxon>Caulobacterales</taxon>
        <taxon>Caulobacteraceae</taxon>
        <taxon>Phenylobacterium</taxon>
    </lineage>
</organism>
<proteinExistence type="predicted"/>
<sequence>MRLLILTLGFTLLTGPAAPASGLERTPACEAAEAGVLSFFERKQGAPIFHADAPAFSAKFYARLSLEDGWTGPTPQPELLDKLYLRQMESAFTCRNVGVAVVRRGGTVLRTGTRGGSAATASPEALKHHLSLPIMSRDGKEAILFTTSLPNSGIGGFERLALLRREGASWAVVSWKALAIG</sequence>
<comment type="caution">
    <text evidence="1">The sequence shown here is derived from an EMBL/GenBank/DDBJ whole genome shotgun (WGS) entry which is preliminary data.</text>
</comment>
<name>A0ABW4N7D4_9CAUL</name>
<evidence type="ECO:0000313" key="1">
    <source>
        <dbReference type="EMBL" id="MFD1785618.1"/>
    </source>
</evidence>
<protein>
    <submittedName>
        <fullName evidence="1">Uncharacterized protein</fullName>
    </submittedName>
</protein>
<keyword evidence="2" id="KW-1185">Reference proteome</keyword>
<evidence type="ECO:0000313" key="2">
    <source>
        <dbReference type="Proteomes" id="UP001597237"/>
    </source>
</evidence>
<dbReference type="Proteomes" id="UP001597237">
    <property type="component" value="Unassembled WGS sequence"/>
</dbReference>
<dbReference type="RefSeq" id="WP_377281657.1">
    <property type="nucleotide sequence ID" value="NZ_JBHRSI010000004.1"/>
</dbReference>
<reference evidence="2" key="1">
    <citation type="journal article" date="2019" name="Int. J. Syst. Evol. Microbiol.">
        <title>The Global Catalogue of Microorganisms (GCM) 10K type strain sequencing project: providing services to taxonomists for standard genome sequencing and annotation.</title>
        <authorList>
            <consortium name="The Broad Institute Genomics Platform"/>
            <consortium name="The Broad Institute Genome Sequencing Center for Infectious Disease"/>
            <person name="Wu L."/>
            <person name="Ma J."/>
        </authorList>
    </citation>
    <scope>NUCLEOTIDE SEQUENCE [LARGE SCALE GENOMIC DNA]</scope>
    <source>
        <strain evidence="2">DFY28</strain>
    </source>
</reference>
<gene>
    <name evidence="1" type="ORF">ACFSC0_19640</name>
</gene>